<keyword evidence="1" id="KW-0472">Membrane</keyword>
<name>A0A6A4ZET3_9STRA</name>
<reference evidence="2" key="1">
    <citation type="submission" date="2019-06" db="EMBL/GenBank/DDBJ databases">
        <title>Genomics analysis of Aphanomyces spp. identifies a new class of oomycete effector associated with host adaptation.</title>
        <authorList>
            <person name="Gaulin E."/>
        </authorList>
    </citation>
    <scope>NUCLEOTIDE SEQUENCE</scope>
    <source>
        <strain evidence="2">CBS 578.67</strain>
    </source>
</reference>
<gene>
    <name evidence="2" type="ORF">As57867_005854</name>
</gene>
<organism evidence="2">
    <name type="scientific">Aphanomyces stellatus</name>
    <dbReference type="NCBI Taxonomy" id="120398"/>
    <lineage>
        <taxon>Eukaryota</taxon>
        <taxon>Sar</taxon>
        <taxon>Stramenopiles</taxon>
        <taxon>Oomycota</taxon>
        <taxon>Saprolegniomycetes</taxon>
        <taxon>Saprolegniales</taxon>
        <taxon>Verrucalvaceae</taxon>
        <taxon>Aphanomyces</taxon>
    </lineage>
</organism>
<feature type="transmembrane region" description="Helical" evidence="1">
    <location>
        <begin position="226"/>
        <end position="247"/>
    </location>
</feature>
<feature type="non-terminal residue" evidence="2">
    <location>
        <position position="1"/>
    </location>
</feature>
<keyword evidence="1" id="KW-1133">Transmembrane helix</keyword>
<evidence type="ECO:0000256" key="1">
    <source>
        <dbReference type="SAM" id="Phobius"/>
    </source>
</evidence>
<feature type="transmembrane region" description="Helical" evidence="1">
    <location>
        <begin position="253"/>
        <end position="278"/>
    </location>
</feature>
<evidence type="ECO:0000313" key="2">
    <source>
        <dbReference type="EMBL" id="KAF0709572.1"/>
    </source>
</evidence>
<sequence>PLEAYFTEPLPWTTPDAGAAFSSFDAFGNATVAYLQHVFNSYTMPATVIWARDRPTNTYAARYFMSLPFNVAPDDCIDQLVYLPGAYFYGAGLTRFMCSVLAAPNATARTALQSYRCQHFQIVTFPTIDVCVWFEPRRNDDNGDYAVYYGTVVLESAAWAWLKLAFRAALTLYIGRILWRDYYRHYLPLVANLRALGITPSARDYVIFFGDPTCIVLSNLVISFGLYVDTLFGACYMPVAILGVTQFNSVRLFVFGCLYCGRAVVCGFLAMQVVTVCAKRLGKEASFAAVDPAILTITANVYGGSFILLCGLTTLMTLFHWFWGLLIPTKLAFEVIDCSPGTLLVPLNTIGSGLTTVGMLASALALASVPIVCSTLMQRWATRPQRITLDDALS</sequence>
<proteinExistence type="predicted"/>
<dbReference type="EMBL" id="VJMH01002228">
    <property type="protein sequence ID" value="KAF0709572.1"/>
    <property type="molecule type" value="Genomic_DNA"/>
</dbReference>
<accession>A0A6A4ZET3</accession>
<comment type="caution">
    <text evidence="2">The sequence shown here is derived from an EMBL/GenBank/DDBJ whole genome shotgun (WGS) entry which is preliminary data.</text>
</comment>
<protein>
    <submittedName>
        <fullName evidence="2">Uncharacterized protein</fullName>
    </submittedName>
</protein>
<feature type="transmembrane region" description="Helical" evidence="1">
    <location>
        <begin position="353"/>
        <end position="377"/>
    </location>
</feature>
<feature type="transmembrane region" description="Helical" evidence="1">
    <location>
        <begin position="158"/>
        <end position="179"/>
    </location>
</feature>
<dbReference type="AlphaFoldDB" id="A0A6A4ZET3"/>
<dbReference type="OrthoDB" id="66910at2759"/>
<keyword evidence="1" id="KW-0812">Transmembrane</keyword>
<feature type="transmembrane region" description="Helical" evidence="1">
    <location>
        <begin position="299"/>
        <end position="323"/>
    </location>
</feature>